<dbReference type="AlphaFoldDB" id="A0AAV7UL62"/>
<evidence type="ECO:0000313" key="3">
    <source>
        <dbReference type="Proteomes" id="UP001066276"/>
    </source>
</evidence>
<accession>A0AAV7UL62</accession>
<protein>
    <submittedName>
        <fullName evidence="2">Uncharacterized protein</fullName>
    </submittedName>
</protein>
<proteinExistence type="predicted"/>
<dbReference type="EMBL" id="JANPWB010000005">
    <property type="protein sequence ID" value="KAJ1189739.1"/>
    <property type="molecule type" value="Genomic_DNA"/>
</dbReference>
<feature type="compositionally biased region" description="Polar residues" evidence="1">
    <location>
        <begin position="112"/>
        <end position="121"/>
    </location>
</feature>
<feature type="region of interest" description="Disordered" evidence="1">
    <location>
        <begin position="1"/>
        <end position="158"/>
    </location>
</feature>
<name>A0AAV7UL62_PLEWA</name>
<comment type="caution">
    <text evidence="2">The sequence shown here is derived from an EMBL/GenBank/DDBJ whole genome shotgun (WGS) entry which is preliminary data.</text>
</comment>
<evidence type="ECO:0000313" key="2">
    <source>
        <dbReference type="EMBL" id="KAJ1189739.1"/>
    </source>
</evidence>
<sequence length="205" mass="21455">MDLHDSATPDPEGQCEPYNPLVLPGAEGQSQRLRAVGLLKPESEEGGGEEMDGRRKRSSITEESHDGSRGDATDDAGSEAQLRDPEASTSGAGGAQRVFRPRLGKSVAPPGAQTTIASASQPGMVEEVQPVERGGAVPGVEGTSATSAAGTGQQQPSLREIVTRLQSHKLEDMAAEYCQLVALEEEKEEAWASSSLGYQPNSSPT</sequence>
<dbReference type="Proteomes" id="UP001066276">
    <property type="component" value="Chromosome 3_1"/>
</dbReference>
<organism evidence="2 3">
    <name type="scientific">Pleurodeles waltl</name>
    <name type="common">Iberian ribbed newt</name>
    <dbReference type="NCBI Taxonomy" id="8319"/>
    <lineage>
        <taxon>Eukaryota</taxon>
        <taxon>Metazoa</taxon>
        <taxon>Chordata</taxon>
        <taxon>Craniata</taxon>
        <taxon>Vertebrata</taxon>
        <taxon>Euteleostomi</taxon>
        <taxon>Amphibia</taxon>
        <taxon>Batrachia</taxon>
        <taxon>Caudata</taxon>
        <taxon>Salamandroidea</taxon>
        <taxon>Salamandridae</taxon>
        <taxon>Pleurodelinae</taxon>
        <taxon>Pleurodeles</taxon>
    </lineage>
</organism>
<gene>
    <name evidence="2" type="ORF">NDU88_006481</name>
</gene>
<feature type="compositionally biased region" description="Basic and acidic residues" evidence="1">
    <location>
        <begin position="59"/>
        <end position="72"/>
    </location>
</feature>
<keyword evidence="3" id="KW-1185">Reference proteome</keyword>
<feature type="compositionally biased region" description="Polar residues" evidence="1">
    <location>
        <begin position="143"/>
        <end position="157"/>
    </location>
</feature>
<reference evidence="2" key="1">
    <citation type="journal article" date="2022" name="bioRxiv">
        <title>Sequencing and chromosome-scale assembly of the giantPleurodeles waltlgenome.</title>
        <authorList>
            <person name="Brown T."/>
            <person name="Elewa A."/>
            <person name="Iarovenko S."/>
            <person name="Subramanian E."/>
            <person name="Araus A.J."/>
            <person name="Petzold A."/>
            <person name="Susuki M."/>
            <person name="Suzuki K.-i.T."/>
            <person name="Hayashi T."/>
            <person name="Toyoda A."/>
            <person name="Oliveira C."/>
            <person name="Osipova E."/>
            <person name="Leigh N.D."/>
            <person name="Simon A."/>
            <person name="Yun M.H."/>
        </authorList>
    </citation>
    <scope>NUCLEOTIDE SEQUENCE</scope>
    <source>
        <strain evidence="2">20211129_DDA</strain>
        <tissue evidence="2">Liver</tissue>
    </source>
</reference>
<evidence type="ECO:0000256" key="1">
    <source>
        <dbReference type="SAM" id="MobiDB-lite"/>
    </source>
</evidence>